<reference evidence="2" key="1">
    <citation type="submission" date="2020-10" db="EMBL/GenBank/DDBJ databases">
        <authorList>
            <person name="Gilroy R."/>
        </authorList>
    </citation>
    <scope>NUCLEOTIDE SEQUENCE</scope>
    <source>
        <strain evidence="2">B1-20833</strain>
    </source>
</reference>
<evidence type="ECO:0000313" key="3">
    <source>
        <dbReference type="Proteomes" id="UP000823661"/>
    </source>
</evidence>
<comment type="caution">
    <text evidence="2">The sequence shown here is derived from an EMBL/GenBank/DDBJ whole genome shotgun (WGS) entry which is preliminary data.</text>
</comment>
<organism evidence="2 3">
    <name type="scientific">Candidatus Cryptobacteroides intestinavium</name>
    <dbReference type="NCBI Taxonomy" id="2840766"/>
    <lineage>
        <taxon>Bacteria</taxon>
        <taxon>Pseudomonadati</taxon>
        <taxon>Bacteroidota</taxon>
        <taxon>Bacteroidia</taxon>
        <taxon>Bacteroidales</taxon>
        <taxon>Candidatus Cryptobacteroides</taxon>
    </lineage>
</organism>
<sequence length="222" mass="25292">MKKIMILAILVAAAVSCRKEPSSSQFDGEFLVYTARSDKADFSGYSTFTVADSLLYVEGNKGRMALDSWCRNVREQYISAMEDLGYTYVDTGKLDSDQTTDAPEENSADLGIQISYVVSTDYFTAHMPYDPYWWYGYPGYWYPGYWGNWGGWYYSFPVTYSYSTQSLLTEMVDLTAEEGADKNLPVVWNSYIDGHIGNSRNDMARFSRGIAQSFAQSEYLRK</sequence>
<dbReference type="InterPro" id="IPR025411">
    <property type="entry name" value="DUF4136"/>
</dbReference>
<dbReference type="PROSITE" id="PS51257">
    <property type="entry name" value="PROKAR_LIPOPROTEIN"/>
    <property type="match status" value="1"/>
</dbReference>
<name>A0A9D9EWN4_9BACT</name>
<dbReference type="Pfam" id="PF13590">
    <property type="entry name" value="DUF4136"/>
    <property type="match status" value="1"/>
</dbReference>
<reference evidence="2" key="2">
    <citation type="journal article" date="2021" name="PeerJ">
        <title>Extensive microbial diversity within the chicken gut microbiome revealed by metagenomics and culture.</title>
        <authorList>
            <person name="Gilroy R."/>
            <person name="Ravi A."/>
            <person name="Getino M."/>
            <person name="Pursley I."/>
            <person name="Horton D.L."/>
            <person name="Alikhan N.F."/>
            <person name="Baker D."/>
            <person name="Gharbi K."/>
            <person name="Hall N."/>
            <person name="Watson M."/>
            <person name="Adriaenssens E.M."/>
            <person name="Foster-Nyarko E."/>
            <person name="Jarju S."/>
            <person name="Secka A."/>
            <person name="Antonio M."/>
            <person name="Oren A."/>
            <person name="Chaudhuri R.R."/>
            <person name="La Ragione R."/>
            <person name="Hildebrand F."/>
            <person name="Pallen M.J."/>
        </authorList>
    </citation>
    <scope>NUCLEOTIDE SEQUENCE</scope>
    <source>
        <strain evidence="2">B1-20833</strain>
    </source>
</reference>
<dbReference type="AlphaFoldDB" id="A0A9D9EWN4"/>
<evidence type="ECO:0000259" key="1">
    <source>
        <dbReference type="Pfam" id="PF13590"/>
    </source>
</evidence>
<dbReference type="EMBL" id="JADIMI010000011">
    <property type="protein sequence ID" value="MBO8451464.1"/>
    <property type="molecule type" value="Genomic_DNA"/>
</dbReference>
<accession>A0A9D9EWN4</accession>
<dbReference type="Gene3D" id="3.30.160.670">
    <property type="match status" value="1"/>
</dbReference>
<evidence type="ECO:0000313" key="2">
    <source>
        <dbReference type="EMBL" id="MBO8451464.1"/>
    </source>
</evidence>
<proteinExistence type="predicted"/>
<dbReference type="Proteomes" id="UP000823661">
    <property type="component" value="Unassembled WGS sequence"/>
</dbReference>
<protein>
    <submittedName>
        <fullName evidence="2">DUF4136 domain-containing protein</fullName>
    </submittedName>
</protein>
<feature type="domain" description="DUF4136" evidence="1">
    <location>
        <begin position="32"/>
        <end position="217"/>
    </location>
</feature>
<gene>
    <name evidence="2" type="ORF">IAC06_01080</name>
</gene>